<organism evidence="1 2">
    <name type="scientific">Dorcoceras hygrometricum</name>
    <dbReference type="NCBI Taxonomy" id="472368"/>
    <lineage>
        <taxon>Eukaryota</taxon>
        <taxon>Viridiplantae</taxon>
        <taxon>Streptophyta</taxon>
        <taxon>Embryophyta</taxon>
        <taxon>Tracheophyta</taxon>
        <taxon>Spermatophyta</taxon>
        <taxon>Magnoliopsida</taxon>
        <taxon>eudicotyledons</taxon>
        <taxon>Gunneridae</taxon>
        <taxon>Pentapetalae</taxon>
        <taxon>asterids</taxon>
        <taxon>lamiids</taxon>
        <taxon>Lamiales</taxon>
        <taxon>Gesneriaceae</taxon>
        <taxon>Didymocarpoideae</taxon>
        <taxon>Trichosporeae</taxon>
        <taxon>Loxocarpinae</taxon>
        <taxon>Dorcoceras</taxon>
    </lineage>
</organism>
<name>A0A2Z7DJC9_9LAMI</name>
<accession>A0A2Z7DJC9</accession>
<dbReference type="EMBL" id="KQ987226">
    <property type="protein sequence ID" value="KZV57896.1"/>
    <property type="molecule type" value="Genomic_DNA"/>
</dbReference>
<evidence type="ECO:0000313" key="1">
    <source>
        <dbReference type="EMBL" id="KZV57896.1"/>
    </source>
</evidence>
<dbReference type="Proteomes" id="UP000250235">
    <property type="component" value="Unassembled WGS sequence"/>
</dbReference>
<protein>
    <submittedName>
        <fullName evidence="1">Uncharacterized protein</fullName>
    </submittedName>
</protein>
<reference evidence="1 2" key="1">
    <citation type="journal article" date="2015" name="Proc. Natl. Acad. Sci. U.S.A.">
        <title>The resurrection genome of Boea hygrometrica: A blueprint for survival of dehydration.</title>
        <authorList>
            <person name="Xiao L."/>
            <person name="Yang G."/>
            <person name="Zhang L."/>
            <person name="Yang X."/>
            <person name="Zhao S."/>
            <person name="Ji Z."/>
            <person name="Zhou Q."/>
            <person name="Hu M."/>
            <person name="Wang Y."/>
            <person name="Chen M."/>
            <person name="Xu Y."/>
            <person name="Jin H."/>
            <person name="Xiao X."/>
            <person name="Hu G."/>
            <person name="Bao F."/>
            <person name="Hu Y."/>
            <person name="Wan P."/>
            <person name="Li L."/>
            <person name="Deng X."/>
            <person name="Kuang T."/>
            <person name="Xiang C."/>
            <person name="Zhu J.K."/>
            <person name="Oliver M.J."/>
            <person name="He Y."/>
        </authorList>
    </citation>
    <scope>NUCLEOTIDE SEQUENCE [LARGE SCALE GENOMIC DNA]</scope>
    <source>
        <strain evidence="2">cv. XS01</strain>
    </source>
</reference>
<dbReference type="AlphaFoldDB" id="A0A2Z7DJC9"/>
<proteinExistence type="predicted"/>
<feature type="non-terminal residue" evidence="1">
    <location>
        <position position="1"/>
    </location>
</feature>
<gene>
    <name evidence="1" type="ORF">F511_12502</name>
</gene>
<keyword evidence="2" id="KW-1185">Reference proteome</keyword>
<evidence type="ECO:0000313" key="2">
    <source>
        <dbReference type="Proteomes" id="UP000250235"/>
    </source>
</evidence>
<sequence length="64" mass="6150">LAAEGGVAVAMDNFQCVDLGGMLMPDFVDCAAVTVAENLELLEFRGGDGGVGGGGCTGSGGGGR</sequence>